<protein>
    <recommendedName>
        <fullName evidence="2">Structural maintenance of chromosomes protein 5</fullName>
    </recommendedName>
</protein>
<dbReference type="SUPFAM" id="SSF52540">
    <property type="entry name" value="P-loop containing nucleoside triphosphate hydrolases"/>
    <property type="match status" value="1"/>
</dbReference>
<evidence type="ECO:0000256" key="1">
    <source>
        <dbReference type="ARBA" id="ARBA00010171"/>
    </source>
</evidence>
<dbReference type="PANTHER" id="PTHR45916:SF1">
    <property type="entry name" value="STRUCTURAL MAINTENANCE OF CHROMOSOMES PROTEIN 5"/>
    <property type="match status" value="1"/>
</dbReference>
<dbReference type="PANTHER" id="PTHR45916">
    <property type="entry name" value="STRUCTURAL MAINTENANCE OF CHROMOSOMES PROTEIN 5"/>
    <property type="match status" value="1"/>
</dbReference>
<proteinExistence type="inferred from homology"/>
<comment type="similarity">
    <text evidence="1">Belongs to the SMC family. SMC5 subfamily.</text>
</comment>
<dbReference type="GO" id="GO:0016887">
    <property type="term" value="F:ATP hydrolysis activity"/>
    <property type="evidence" value="ECO:0007669"/>
    <property type="project" value="InterPro"/>
</dbReference>
<dbReference type="GO" id="GO:0000724">
    <property type="term" value="P:double-strand break repair via homologous recombination"/>
    <property type="evidence" value="ECO:0007669"/>
    <property type="project" value="TreeGrafter"/>
</dbReference>
<keyword evidence="3" id="KW-0175">Coiled coil</keyword>
<comment type="caution">
    <text evidence="5">The sequence shown here is derived from an EMBL/GenBank/DDBJ whole genome shotgun (WGS) entry which is preliminary data.</text>
</comment>
<reference evidence="5 6" key="1">
    <citation type="journal article" date="2017" name="Gigascience">
        <title>Draft genome of the honey bee ectoparasitic mite, Tropilaelaps mercedesae, is shaped by the parasitic life history.</title>
        <authorList>
            <person name="Dong X."/>
            <person name="Armstrong S.D."/>
            <person name="Xia D."/>
            <person name="Makepeace B.L."/>
            <person name="Darby A.C."/>
            <person name="Kadowaki T."/>
        </authorList>
    </citation>
    <scope>NUCLEOTIDE SEQUENCE [LARGE SCALE GENOMIC DNA]</scope>
    <source>
        <strain evidence="5">Wuxi-XJTLU</strain>
    </source>
</reference>
<accession>A0A1V9XJX3</accession>
<feature type="domain" description="Rad50/SbcC-type AAA" evidence="4">
    <location>
        <begin position="10"/>
        <end position="207"/>
    </location>
</feature>
<dbReference type="AlphaFoldDB" id="A0A1V9XJX3"/>
<dbReference type="GO" id="GO:0003697">
    <property type="term" value="F:single-stranded DNA binding"/>
    <property type="evidence" value="ECO:0007669"/>
    <property type="project" value="TreeGrafter"/>
</dbReference>
<evidence type="ECO:0000313" key="6">
    <source>
        <dbReference type="Proteomes" id="UP000192247"/>
    </source>
</evidence>
<evidence type="ECO:0000256" key="3">
    <source>
        <dbReference type="ARBA" id="ARBA00023054"/>
    </source>
</evidence>
<evidence type="ECO:0000313" key="5">
    <source>
        <dbReference type="EMBL" id="OQR73844.1"/>
    </source>
</evidence>
<dbReference type="EMBL" id="MNPL01009173">
    <property type="protein sequence ID" value="OQR73844.1"/>
    <property type="molecule type" value="Genomic_DNA"/>
</dbReference>
<name>A0A1V9XJX3_9ACAR</name>
<sequence>MLPSIGAIQRLYLKNFLTYKEVEFRPRSGLNMIVGPNGSGKSSLVCGICLALAGKPNVLGRAPHLKEFIKFGCTHADLEIELFQPQGNLTITRTIYPSRSDWKINGAPSNQDNVAKTVAKMNIQVNNLCQFLPQDRVADFAKMTPQELLVGTENAVGSTMLIENHENLKSLQKELLALEKKILVTAEHRDKELQLNQHLESELKQFNDYKAVRK</sequence>
<evidence type="ECO:0000256" key="2">
    <source>
        <dbReference type="ARBA" id="ARBA00018687"/>
    </source>
</evidence>
<dbReference type="GO" id="GO:0005634">
    <property type="term" value="C:nucleus"/>
    <property type="evidence" value="ECO:0007669"/>
    <property type="project" value="TreeGrafter"/>
</dbReference>
<dbReference type="GO" id="GO:0030915">
    <property type="term" value="C:Smc5-Smc6 complex"/>
    <property type="evidence" value="ECO:0007669"/>
    <property type="project" value="TreeGrafter"/>
</dbReference>
<keyword evidence="6" id="KW-1185">Reference proteome</keyword>
<dbReference type="Gene3D" id="3.40.50.300">
    <property type="entry name" value="P-loop containing nucleotide triphosphate hydrolases"/>
    <property type="match status" value="1"/>
</dbReference>
<gene>
    <name evidence="5" type="ORF">BIW11_09475</name>
</gene>
<dbReference type="OrthoDB" id="10254973at2759"/>
<dbReference type="Proteomes" id="UP000192247">
    <property type="component" value="Unassembled WGS sequence"/>
</dbReference>
<dbReference type="Pfam" id="PF13476">
    <property type="entry name" value="AAA_23"/>
    <property type="match status" value="1"/>
</dbReference>
<organism evidence="5 6">
    <name type="scientific">Tropilaelaps mercedesae</name>
    <dbReference type="NCBI Taxonomy" id="418985"/>
    <lineage>
        <taxon>Eukaryota</taxon>
        <taxon>Metazoa</taxon>
        <taxon>Ecdysozoa</taxon>
        <taxon>Arthropoda</taxon>
        <taxon>Chelicerata</taxon>
        <taxon>Arachnida</taxon>
        <taxon>Acari</taxon>
        <taxon>Parasitiformes</taxon>
        <taxon>Mesostigmata</taxon>
        <taxon>Gamasina</taxon>
        <taxon>Dermanyssoidea</taxon>
        <taxon>Laelapidae</taxon>
        <taxon>Tropilaelaps</taxon>
    </lineage>
</organism>
<dbReference type="STRING" id="418985.A0A1V9XJX3"/>
<dbReference type="InParanoid" id="A0A1V9XJX3"/>
<dbReference type="InterPro" id="IPR038729">
    <property type="entry name" value="Rad50/SbcC_AAA"/>
</dbReference>
<evidence type="ECO:0000259" key="4">
    <source>
        <dbReference type="Pfam" id="PF13476"/>
    </source>
</evidence>
<dbReference type="InterPro" id="IPR027417">
    <property type="entry name" value="P-loop_NTPase"/>
</dbReference>